<dbReference type="EMBL" id="VZDO01000008">
    <property type="protein sequence ID" value="KAB0679757.1"/>
    <property type="molecule type" value="Genomic_DNA"/>
</dbReference>
<keyword evidence="1" id="KW-0732">Signal</keyword>
<dbReference type="Proteomes" id="UP000432089">
    <property type="component" value="Unassembled WGS sequence"/>
</dbReference>
<proteinExistence type="predicted"/>
<organism evidence="2 3">
    <name type="scientific">Plantimonas leprariae</name>
    <dbReference type="NCBI Taxonomy" id="2615207"/>
    <lineage>
        <taxon>Bacteria</taxon>
        <taxon>Pseudomonadati</taxon>
        <taxon>Pseudomonadota</taxon>
        <taxon>Alphaproteobacteria</taxon>
        <taxon>Hyphomicrobiales</taxon>
        <taxon>Aurantimonadaceae</taxon>
        <taxon>Plantimonas</taxon>
    </lineage>
</organism>
<feature type="chain" id="PRO_5030759345" description="Antifreeze protein" evidence="1">
    <location>
        <begin position="25"/>
        <end position="124"/>
    </location>
</feature>
<comment type="caution">
    <text evidence="2">The sequence shown here is derived from an EMBL/GenBank/DDBJ whole genome shotgun (WGS) entry which is preliminary data.</text>
</comment>
<feature type="signal peptide" evidence="1">
    <location>
        <begin position="1"/>
        <end position="24"/>
    </location>
</feature>
<name>A0A7V7PPC2_9HYPH</name>
<evidence type="ECO:0000313" key="2">
    <source>
        <dbReference type="EMBL" id="KAB0679757.1"/>
    </source>
</evidence>
<evidence type="ECO:0008006" key="4">
    <source>
        <dbReference type="Google" id="ProtNLM"/>
    </source>
</evidence>
<dbReference type="RefSeq" id="WP_150969878.1">
    <property type="nucleotide sequence ID" value="NZ_VZDO01000008.1"/>
</dbReference>
<accession>A0A7V7PPC2</accession>
<evidence type="ECO:0000313" key="3">
    <source>
        <dbReference type="Proteomes" id="UP000432089"/>
    </source>
</evidence>
<sequence>MFTSFARGALVALAVGAGFVGASAVPASATSILIDDGGVRVVEPVQYRDYDRRDDFRRDRYFGDRGGFCSPRLALRKAYDIGLNRPRVVGEGRRFVIVDGFRRGRIATVRFANDRGCPVLGVRR</sequence>
<protein>
    <recommendedName>
        <fullName evidence="4">Antifreeze protein</fullName>
    </recommendedName>
</protein>
<evidence type="ECO:0000256" key="1">
    <source>
        <dbReference type="SAM" id="SignalP"/>
    </source>
</evidence>
<gene>
    <name evidence="2" type="ORF">F6X38_11035</name>
</gene>
<reference evidence="2 3" key="1">
    <citation type="submission" date="2019-09" db="EMBL/GenBank/DDBJ databases">
        <title>YIM 132180 draft genome.</title>
        <authorList>
            <person name="Zhang K."/>
        </authorList>
    </citation>
    <scope>NUCLEOTIDE SEQUENCE [LARGE SCALE GENOMIC DNA]</scope>
    <source>
        <strain evidence="2 3">YIM 132180</strain>
    </source>
</reference>
<keyword evidence="3" id="KW-1185">Reference proteome</keyword>
<dbReference type="AlphaFoldDB" id="A0A7V7PPC2"/>